<dbReference type="InterPro" id="IPR003959">
    <property type="entry name" value="ATPase_AAA_core"/>
</dbReference>
<evidence type="ECO:0000259" key="1">
    <source>
        <dbReference type="Pfam" id="PF13304"/>
    </source>
</evidence>
<dbReference type="Gene3D" id="3.40.50.300">
    <property type="entry name" value="P-loop containing nucleotide triphosphate hydrolases"/>
    <property type="match status" value="1"/>
</dbReference>
<feature type="domain" description="ATPase AAA-type core" evidence="1">
    <location>
        <begin position="328"/>
        <end position="450"/>
    </location>
</feature>
<dbReference type="AlphaFoldDB" id="A0A5D0R4W0"/>
<dbReference type="PANTHER" id="PTHR32182:SF25">
    <property type="entry name" value="SLR1056 PROTEIN"/>
    <property type="match status" value="1"/>
</dbReference>
<dbReference type="PANTHER" id="PTHR32182">
    <property type="entry name" value="DNA REPLICATION AND REPAIR PROTEIN RECF"/>
    <property type="match status" value="1"/>
</dbReference>
<evidence type="ECO:0000313" key="2">
    <source>
        <dbReference type="EMBL" id="TYB76463.1"/>
    </source>
</evidence>
<dbReference type="RefSeq" id="WP_148404591.1">
    <property type="nucleotide sequence ID" value="NZ_VSKK01000003.1"/>
</dbReference>
<keyword evidence="3" id="KW-1185">Reference proteome</keyword>
<proteinExistence type="predicted"/>
<dbReference type="InterPro" id="IPR027417">
    <property type="entry name" value="P-loop_NTPase"/>
</dbReference>
<dbReference type="SUPFAM" id="SSF52540">
    <property type="entry name" value="P-loop containing nucleoside triphosphate hydrolases"/>
    <property type="match status" value="1"/>
</dbReference>
<organism evidence="2 3">
    <name type="scientific">Bizionia myxarmorum</name>
    <dbReference type="NCBI Taxonomy" id="291186"/>
    <lineage>
        <taxon>Bacteria</taxon>
        <taxon>Pseudomonadati</taxon>
        <taxon>Bacteroidota</taxon>
        <taxon>Flavobacteriia</taxon>
        <taxon>Flavobacteriales</taxon>
        <taxon>Flavobacteriaceae</taxon>
        <taxon>Bizionia</taxon>
    </lineage>
</organism>
<sequence length="550" mass="63162">MRLKSVKILTPFRGLVANSEYRFDNVELLKGRIEPICFVGLNGSGKSNLLEVIAEIFYYLDVYVHQEAKPAKRFKSPFGFEVSYSMDITWQAAARAKLSKLEKLSWEGTRDSEVTITKQPNELPKITIKSDNEIQVNEISDPDIFILPVQVISYSSGHNELISNPFIKSSYHYFDQLTSKESKDINEELALSRLFHLDYENSQFVTLCNFLFSEDNNVGLIKKAIEVDELDSFNIIIRYRNYRNNPIEFAQTLQQAIDNLKDCASAVEETTGAANFHELKLSFIIDEDVDGKSEMKRAFQRKFGSSILLYRDLFFLNLMNIHCQGVDTRNKIKNTGSLEDNLSYLVPVPARDRLVFQIEKLKFRKSGEEEPIKYKNLSDGEHQLMHTLGSIMLLNLSGSLLLFDEPETHFNPEWRAKLISLINEATKEKKEDNFRKQEIIVTSHSPFIVSDCRRERVFVFEKGKAENPKIKTFGTSVNIITEEVFGKTESISDLSLKKIEEIKSAGLDTLEKIQAAKEASRVLGESVEKVLLFRELIMRENELRKDDKNV</sequence>
<evidence type="ECO:0000313" key="3">
    <source>
        <dbReference type="Proteomes" id="UP000323720"/>
    </source>
</evidence>
<name>A0A5D0R4W0_9FLAO</name>
<gene>
    <name evidence="2" type="ORF">ES674_12855</name>
</gene>
<dbReference type="GO" id="GO:0016887">
    <property type="term" value="F:ATP hydrolysis activity"/>
    <property type="evidence" value="ECO:0007669"/>
    <property type="project" value="InterPro"/>
</dbReference>
<dbReference type="GO" id="GO:0005524">
    <property type="term" value="F:ATP binding"/>
    <property type="evidence" value="ECO:0007669"/>
    <property type="project" value="InterPro"/>
</dbReference>
<dbReference type="NCBIfam" id="TIGR04435">
    <property type="entry name" value="restrict_AAA_1"/>
    <property type="match status" value="1"/>
</dbReference>
<dbReference type="Pfam" id="PF13304">
    <property type="entry name" value="AAA_21"/>
    <property type="match status" value="1"/>
</dbReference>
<accession>A0A5D0R4W0</accession>
<protein>
    <submittedName>
        <fullName evidence="2">Restriction system-associated AAA family ATPase</fullName>
    </submittedName>
</protein>
<dbReference type="EMBL" id="VSKK01000003">
    <property type="protein sequence ID" value="TYB76463.1"/>
    <property type="molecule type" value="Genomic_DNA"/>
</dbReference>
<dbReference type="Proteomes" id="UP000323720">
    <property type="component" value="Unassembled WGS sequence"/>
</dbReference>
<reference evidence="2 3" key="1">
    <citation type="submission" date="2019-08" db="EMBL/GenBank/DDBJ databases">
        <title>Genomes of Antarctic Bizionia species.</title>
        <authorList>
            <person name="Bowman J.P."/>
        </authorList>
    </citation>
    <scope>NUCLEOTIDE SEQUENCE [LARGE SCALE GENOMIC DNA]</scope>
    <source>
        <strain evidence="2 3">ADA-4</strain>
    </source>
</reference>
<dbReference type="InterPro" id="IPR030974">
    <property type="entry name" value="Restrict_AAA"/>
</dbReference>
<dbReference type="OrthoDB" id="9815944at2"/>
<dbReference type="GO" id="GO:0000731">
    <property type="term" value="P:DNA synthesis involved in DNA repair"/>
    <property type="evidence" value="ECO:0007669"/>
    <property type="project" value="TreeGrafter"/>
</dbReference>
<comment type="caution">
    <text evidence="2">The sequence shown here is derived from an EMBL/GenBank/DDBJ whole genome shotgun (WGS) entry which is preliminary data.</text>
</comment>
<dbReference type="GO" id="GO:0006302">
    <property type="term" value="P:double-strand break repair"/>
    <property type="evidence" value="ECO:0007669"/>
    <property type="project" value="TreeGrafter"/>
</dbReference>